<protein>
    <recommendedName>
        <fullName evidence="2">RNase H type-1 domain-containing protein</fullName>
    </recommendedName>
</protein>
<evidence type="ECO:0000313" key="1">
    <source>
        <dbReference type="EMBL" id="KAL0378475.1"/>
    </source>
</evidence>
<evidence type="ECO:0008006" key="2">
    <source>
        <dbReference type="Google" id="ProtNLM"/>
    </source>
</evidence>
<reference evidence="1" key="2">
    <citation type="journal article" date="2024" name="Plant">
        <title>Genomic evolution and insights into agronomic trait innovations of Sesamum species.</title>
        <authorList>
            <person name="Miao H."/>
            <person name="Wang L."/>
            <person name="Qu L."/>
            <person name="Liu H."/>
            <person name="Sun Y."/>
            <person name="Le M."/>
            <person name="Wang Q."/>
            <person name="Wei S."/>
            <person name="Zheng Y."/>
            <person name="Lin W."/>
            <person name="Duan Y."/>
            <person name="Cao H."/>
            <person name="Xiong S."/>
            <person name="Wang X."/>
            <person name="Wei L."/>
            <person name="Li C."/>
            <person name="Ma Q."/>
            <person name="Ju M."/>
            <person name="Zhao R."/>
            <person name="Li G."/>
            <person name="Mu C."/>
            <person name="Tian Q."/>
            <person name="Mei H."/>
            <person name="Zhang T."/>
            <person name="Gao T."/>
            <person name="Zhang H."/>
        </authorList>
    </citation>
    <scope>NUCLEOTIDE SEQUENCE</scope>
    <source>
        <strain evidence="1">G02</strain>
    </source>
</reference>
<dbReference type="EMBL" id="JACGWJ010000013">
    <property type="protein sequence ID" value="KAL0378475.1"/>
    <property type="molecule type" value="Genomic_DNA"/>
</dbReference>
<name>A0AAW2REX2_SESRA</name>
<dbReference type="AlphaFoldDB" id="A0AAW2REX2"/>
<accession>A0AAW2REX2</accession>
<sequence>MPVPLALAHLNIVDLINPSCYDWRVDLVKAIFWPFDSACILAIPFSRLENTDQLIWHYSKNGVFSVRSAYQLTCLIKEKPCSSSRVEEEALWWHKMWQAKFPNKAPSLGTIKINFDGTTFDKGAAMGIGTVARDFSLVRHSGNSVANYFVRSTFGFVEGGSIVPPTVVGLLSSNCLE</sequence>
<comment type="caution">
    <text evidence="1">The sequence shown here is derived from an EMBL/GenBank/DDBJ whole genome shotgun (WGS) entry which is preliminary data.</text>
</comment>
<gene>
    <name evidence="1" type="ORF">Sradi_3153000</name>
</gene>
<organism evidence="1">
    <name type="scientific">Sesamum radiatum</name>
    <name type="common">Black benniseed</name>
    <dbReference type="NCBI Taxonomy" id="300843"/>
    <lineage>
        <taxon>Eukaryota</taxon>
        <taxon>Viridiplantae</taxon>
        <taxon>Streptophyta</taxon>
        <taxon>Embryophyta</taxon>
        <taxon>Tracheophyta</taxon>
        <taxon>Spermatophyta</taxon>
        <taxon>Magnoliopsida</taxon>
        <taxon>eudicotyledons</taxon>
        <taxon>Gunneridae</taxon>
        <taxon>Pentapetalae</taxon>
        <taxon>asterids</taxon>
        <taxon>lamiids</taxon>
        <taxon>Lamiales</taxon>
        <taxon>Pedaliaceae</taxon>
        <taxon>Sesamum</taxon>
    </lineage>
</organism>
<proteinExistence type="predicted"/>
<reference evidence="1" key="1">
    <citation type="submission" date="2020-06" db="EMBL/GenBank/DDBJ databases">
        <authorList>
            <person name="Li T."/>
            <person name="Hu X."/>
            <person name="Zhang T."/>
            <person name="Song X."/>
            <person name="Zhang H."/>
            <person name="Dai N."/>
            <person name="Sheng W."/>
            <person name="Hou X."/>
            <person name="Wei L."/>
        </authorList>
    </citation>
    <scope>NUCLEOTIDE SEQUENCE</scope>
    <source>
        <strain evidence="1">G02</strain>
        <tissue evidence="1">Leaf</tissue>
    </source>
</reference>